<evidence type="ECO:0000313" key="14">
    <source>
        <dbReference type="EMBL" id="SKA61685.1"/>
    </source>
</evidence>
<evidence type="ECO:0000256" key="6">
    <source>
        <dbReference type="ARBA" id="ARBA00022519"/>
    </source>
</evidence>
<dbReference type="PANTHER" id="PTHR47685">
    <property type="entry name" value="MAGNESIUM TRANSPORT PROTEIN CORA"/>
    <property type="match status" value="1"/>
</dbReference>
<dbReference type="AlphaFoldDB" id="A0A1T4V9N3"/>
<evidence type="ECO:0000256" key="5">
    <source>
        <dbReference type="ARBA" id="ARBA00022475"/>
    </source>
</evidence>
<keyword evidence="6" id="KW-0997">Cell inner membrane</keyword>
<evidence type="ECO:0000256" key="1">
    <source>
        <dbReference type="ARBA" id="ARBA00004429"/>
    </source>
</evidence>
<proteinExistence type="inferred from homology"/>
<dbReference type="Gene3D" id="3.30.460.20">
    <property type="entry name" value="CorA soluble domain-like"/>
    <property type="match status" value="1"/>
</dbReference>
<protein>
    <recommendedName>
        <fullName evidence="3 13">Magnesium transport protein CorA</fullName>
    </recommendedName>
</protein>
<dbReference type="FunFam" id="1.20.58.340:FF:000001">
    <property type="entry name" value="Magnesium transport protein CorA"/>
    <property type="match status" value="1"/>
</dbReference>
<keyword evidence="4 13" id="KW-0813">Transport</keyword>
<keyword evidence="9 13" id="KW-1133">Transmembrane helix</keyword>
<dbReference type="InterPro" id="IPR004488">
    <property type="entry name" value="Mg/Co-transport_prot_CorA"/>
</dbReference>
<keyword evidence="5 13" id="KW-1003">Cell membrane</keyword>
<dbReference type="InterPro" id="IPR045863">
    <property type="entry name" value="CorA_TM1_TM2"/>
</dbReference>
<accession>A0A1T4V9N3</accession>
<dbReference type="SUPFAM" id="SSF144083">
    <property type="entry name" value="Magnesium transport protein CorA, transmembrane region"/>
    <property type="match status" value="1"/>
</dbReference>
<dbReference type="Proteomes" id="UP000242432">
    <property type="component" value="Unassembled WGS sequence"/>
</dbReference>
<dbReference type="CDD" id="cd12835">
    <property type="entry name" value="EcCorA-like_1"/>
    <property type="match status" value="1"/>
</dbReference>
<evidence type="ECO:0000256" key="11">
    <source>
        <dbReference type="ARBA" id="ARBA00023136"/>
    </source>
</evidence>
<keyword evidence="10 13" id="KW-0406">Ion transport</keyword>
<gene>
    <name evidence="13" type="primary">corA</name>
    <name evidence="14" type="ORF">SAMN02745213_01131</name>
</gene>
<evidence type="ECO:0000256" key="10">
    <source>
        <dbReference type="ARBA" id="ARBA00023065"/>
    </source>
</evidence>
<reference evidence="15" key="1">
    <citation type="submission" date="2017-02" db="EMBL/GenBank/DDBJ databases">
        <authorList>
            <person name="Varghese N."/>
            <person name="Submissions S."/>
        </authorList>
    </citation>
    <scope>NUCLEOTIDE SEQUENCE [LARGE SCALE GENOMIC DNA]</scope>
    <source>
        <strain evidence="15">DSM 3072</strain>
    </source>
</reference>
<evidence type="ECO:0000256" key="2">
    <source>
        <dbReference type="ARBA" id="ARBA00009765"/>
    </source>
</evidence>
<keyword evidence="7 13" id="KW-0812">Transmembrane</keyword>
<dbReference type="STRING" id="83771.SAMN02910357_01295"/>
<dbReference type="GO" id="GO:0005886">
    <property type="term" value="C:plasma membrane"/>
    <property type="evidence" value="ECO:0007669"/>
    <property type="project" value="UniProtKB-SubCell"/>
</dbReference>
<dbReference type="Pfam" id="PF01544">
    <property type="entry name" value="CorA"/>
    <property type="match status" value="1"/>
</dbReference>
<evidence type="ECO:0000256" key="7">
    <source>
        <dbReference type="ARBA" id="ARBA00022692"/>
    </source>
</evidence>
<evidence type="ECO:0000256" key="13">
    <source>
        <dbReference type="RuleBase" id="RU362010"/>
    </source>
</evidence>
<dbReference type="InterPro" id="IPR002523">
    <property type="entry name" value="MgTranspt_CorA/ZnTranspt_ZntB"/>
</dbReference>
<dbReference type="GO" id="GO:0015087">
    <property type="term" value="F:cobalt ion transmembrane transporter activity"/>
    <property type="evidence" value="ECO:0007669"/>
    <property type="project" value="UniProtKB-UniRule"/>
</dbReference>
<feature type="transmembrane region" description="Helical" evidence="13">
    <location>
        <begin position="256"/>
        <end position="278"/>
    </location>
</feature>
<evidence type="ECO:0000256" key="4">
    <source>
        <dbReference type="ARBA" id="ARBA00022448"/>
    </source>
</evidence>
<feature type="transmembrane region" description="Helical" evidence="13">
    <location>
        <begin position="290"/>
        <end position="311"/>
    </location>
</feature>
<comment type="catalytic activity">
    <reaction evidence="12">
        <text>Mg(2+)(in) = Mg(2+)(out)</text>
        <dbReference type="Rhea" id="RHEA:29827"/>
        <dbReference type="ChEBI" id="CHEBI:18420"/>
    </reaction>
</comment>
<sequence>MISACLLNEEDDTLAIVPIKTTEPLPSDVIWLDVNQPDEEERSWLEALLVEDVPEEDEMDDIESSSRFRVGPDGVHILSLFPQRISNETHGVNMSFTMRKNLLISFREDDISIVRLLRYYIRHNKVDIRSALDILVKLQELKVDQLSDLIEDAYSTLEETSDQITDELHVDETLEELVNQEELNSQILQALHDTRRALRFIRKTFGSSLEDRQIRILDEVLTDIESILPHTSFISNKINFQLEASMGYTNQKQNSIIKIFSVAAVVFMPPTWIASVYGMNFKFMPELEWYWGYPLSIGLMIMSAAITYFFFRKKGWL</sequence>
<comment type="subcellular location">
    <subcellularLocation>
        <location evidence="1">Cell inner membrane</location>
        <topology evidence="1">Multi-pass membrane protein</topology>
    </subcellularLocation>
    <subcellularLocation>
        <location evidence="13">Membrane</location>
        <topology evidence="13">Multi-pass membrane protein</topology>
    </subcellularLocation>
</comment>
<dbReference type="EMBL" id="FUXX01000015">
    <property type="protein sequence ID" value="SKA61685.1"/>
    <property type="molecule type" value="Genomic_DNA"/>
</dbReference>
<evidence type="ECO:0000256" key="8">
    <source>
        <dbReference type="ARBA" id="ARBA00022842"/>
    </source>
</evidence>
<comment type="function">
    <text evidence="13">Mediates influx of magnesium ions.</text>
</comment>
<keyword evidence="11 13" id="KW-0472">Membrane</keyword>
<evidence type="ECO:0000256" key="9">
    <source>
        <dbReference type="ARBA" id="ARBA00022989"/>
    </source>
</evidence>
<dbReference type="InterPro" id="IPR045861">
    <property type="entry name" value="CorA_cytoplasmic_dom"/>
</dbReference>
<dbReference type="GO" id="GO:0015095">
    <property type="term" value="F:magnesium ion transmembrane transporter activity"/>
    <property type="evidence" value="ECO:0007669"/>
    <property type="project" value="UniProtKB-UniRule"/>
</dbReference>
<evidence type="ECO:0000256" key="3">
    <source>
        <dbReference type="ARBA" id="ARBA00019439"/>
    </source>
</evidence>
<comment type="similarity">
    <text evidence="2 13">Belongs to the CorA metal ion transporter (MIT) (TC 1.A.35) family.</text>
</comment>
<keyword evidence="15" id="KW-1185">Reference proteome</keyword>
<organism evidence="14 15">
    <name type="scientific">Succinivibrio dextrinosolvens DSM 3072</name>
    <dbReference type="NCBI Taxonomy" id="1123324"/>
    <lineage>
        <taxon>Bacteria</taxon>
        <taxon>Pseudomonadati</taxon>
        <taxon>Pseudomonadota</taxon>
        <taxon>Gammaproteobacteria</taxon>
        <taxon>Aeromonadales</taxon>
        <taxon>Succinivibrionaceae</taxon>
        <taxon>Succinivibrio</taxon>
    </lineage>
</organism>
<keyword evidence="8 13" id="KW-0460">Magnesium</keyword>
<dbReference type="RefSeq" id="WP_031491145.1">
    <property type="nucleotide sequence ID" value="NZ_FUXX01000015.1"/>
</dbReference>
<dbReference type="SUPFAM" id="SSF143865">
    <property type="entry name" value="CorA soluble domain-like"/>
    <property type="match status" value="1"/>
</dbReference>
<name>A0A1T4V9N3_9GAMM</name>
<evidence type="ECO:0000256" key="12">
    <source>
        <dbReference type="ARBA" id="ARBA00034269"/>
    </source>
</evidence>
<dbReference type="Gene3D" id="1.20.58.340">
    <property type="entry name" value="Magnesium transport protein CorA, transmembrane region"/>
    <property type="match status" value="1"/>
</dbReference>
<dbReference type="PANTHER" id="PTHR47685:SF1">
    <property type="entry name" value="MAGNESIUM TRANSPORT PROTEIN CORA"/>
    <property type="match status" value="1"/>
</dbReference>
<dbReference type="NCBIfam" id="TIGR00383">
    <property type="entry name" value="corA"/>
    <property type="match status" value="1"/>
</dbReference>
<dbReference type="GO" id="GO:0015099">
    <property type="term" value="F:nickel cation transmembrane transporter activity"/>
    <property type="evidence" value="ECO:0007669"/>
    <property type="project" value="TreeGrafter"/>
</dbReference>
<dbReference type="InterPro" id="IPR050829">
    <property type="entry name" value="CorA_MIT"/>
</dbReference>
<evidence type="ECO:0000313" key="15">
    <source>
        <dbReference type="Proteomes" id="UP000242432"/>
    </source>
</evidence>